<dbReference type="InterPro" id="IPR046554">
    <property type="entry name" value="DUF6708"/>
</dbReference>
<feature type="domain" description="DUF6708" evidence="2">
    <location>
        <begin position="133"/>
        <end position="309"/>
    </location>
</feature>
<dbReference type="EMBL" id="LAQT01000003">
    <property type="protein sequence ID" value="KPC54141.1"/>
    <property type="molecule type" value="Genomic_DNA"/>
</dbReference>
<evidence type="ECO:0000313" key="4">
    <source>
        <dbReference type="Proteomes" id="UP000037939"/>
    </source>
</evidence>
<accession>A0A0N0XJX4</accession>
<name>A0A0N0XJX4_9NEIS</name>
<feature type="transmembrane region" description="Helical" evidence="1">
    <location>
        <begin position="73"/>
        <end position="94"/>
    </location>
</feature>
<keyword evidence="4" id="KW-1185">Reference proteome</keyword>
<feature type="transmembrane region" description="Helical" evidence="1">
    <location>
        <begin position="272"/>
        <end position="293"/>
    </location>
</feature>
<sequence length="374" mass="42985">MHNSRTQSIRPGKELSIFEIEHQLPKTRDEAKVKGFATEPTLLNGSLYRLNSTWLEVIDQSHTERSDMAFRTAACVVGLMLFLYCSVFTIPWIFEAMSGKDMGSSGELIAAYIAPVMCLALTAFFAWVLKKCVGLSIFYFTRLPVRLNRNTRSIYVFRDNGPEGAWTVPWDAENVHFCIHAAANRKAAEIFQSYDLRGFVLDDHGRIAQGFTIGEGFISVQQARENWAYYLRFMEEGPGTLRLPHFYWSTHERYSFEEMLATCRANRYSTTLLNLFTVPLALIEVPFLAISLWTCKEPIWPENIRKECPLDPEDPFARPLPEQPVGIANGVFRHKRDWGWISSARQYAPDKLEQWLALYQPTEDVAQKRYPTDA</sequence>
<keyword evidence="1" id="KW-1133">Transmembrane helix</keyword>
<keyword evidence="1" id="KW-0812">Transmembrane</keyword>
<proteinExistence type="predicted"/>
<evidence type="ECO:0000259" key="2">
    <source>
        <dbReference type="Pfam" id="PF20455"/>
    </source>
</evidence>
<evidence type="ECO:0000256" key="1">
    <source>
        <dbReference type="SAM" id="Phobius"/>
    </source>
</evidence>
<keyword evidence="1" id="KW-0472">Membrane</keyword>
<dbReference type="STRING" id="857265.WG78_05810"/>
<comment type="caution">
    <text evidence="3">The sequence shown here is derived from an EMBL/GenBank/DDBJ whole genome shotgun (WGS) entry which is preliminary data.</text>
</comment>
<dbReference type="OrthoDB" id="8915060at2"/>
<organism evidence="3 4">
    <name type="scientific">Amantichitinum ursilacus</name>
    <dbReference type="NCBI Taxonomy" id="857265"/>
    <lineage>
        <taxon>Bacteria</taxon>
        <taxon>Pseudomonadati</taxon>
        <taxon>Pseudomonadota</taxon>
        <taxon>Betaproteobacteria</taxon>
        <taxon>Neisseriales</taxon>
        <taxon>Chitinibacteraceae</taxon>
        <taxon>Amantichitinum</taxon>
    </lineage>
</organism>
<reference evidence="3 4" key="1">
    <citation type="submission" date="2015-07" db="EMBL/GenBank/DDBJ databases">
        <title>Draft genome sequence of the Amantichitinum ursilacus IGB-41, a new chitin-degrading bacterium.</title>
        <authorList>
            <person name="Kirstahler P."/>
            <person name="Guenther M."/>
            <person name="Grumaz C."/>
            <person name="Rupp S."/>
            <person name="Zibek S."/>
            <person name="Sohn K."/>
        </authorList>
    </citation>
    <scope>NUCLEOTIDE SEQUENCE [LARGE SCALE GENOMIC DNA]</scope>
    <source>
        <strain evidence="3 4">IGB-41</strain>
    </source>
</reference>
<dbReference type="AlphaFoldDB" id="A0A0N0XJX4"/>
<feature type="transmembrane region" description="Helical" evidence="1">
    <location>
        <begin position="109"/>
        <end position="129"/>
    </location>
</feature>
<dbReference type="RefSeq" id="WP_053936843.1">
    <property type="nucleotide sequence ID" value="NZ_LAQT01000003.1"/>
</dbReference>
<evidence type="ECO:0000313" key="3">
    <source>
        <dbReference type="EMBL" id="KPC54141.1"/>
    </source>
</evidence>
<dbReference type="Pfam" id="PF20455">
    <property type="entry name" value="DUF6708"/>
    <property type="match status" value="1"/>
</dbReference>
<protein>
    <recommendedName>
        <fullName evidence="2">DUF6708 domain-containing protein</fullName>
    </recommendedName>
</protein>
<gene>
    <name evidence="3" type="ORF">WG78_05810</name>
</gene>
<dbReference type="Proteomes" id="UP000037939">
    <property type="component" value="Unassembled WGS sequence"/>
</dbReference>